<reference evidence="2" key="1">
    <citation type="journal article" date="2023" name="Hortic. Res.">
        <title>A chromosome-level phased genome enabling allele-level studies in sweet orange: a case study on citrus Huanglongbing tolerance.</title>
        <authorList>
            <person name="Wu B."/>
            <person name="Yu Q."/>
            <person name="Deng Z."/>
            <person name="Duan Y."/>
            <person name="Luo F."/>
            <person name="Gmitter F. Jr."/>
        </authorList>
    </citation>
    <scope>NUCLEOTIDE SEQUENCE [LARGE SCALE GENOMIC DNA]</scope>
    <source>
        <strain evidence="2">cv. Valencia</strain>
    </source>
</reference>
<keyword evidence="2" id="KW-1185">Reference proteome</keyword>
<protein>
    <submittedName>
        <fullName evidence="1">Reverse transcriptase/RNA-dependent DNA polymerase</fullName>
    </submittedName>
</protein>
<sequence length="316" mass="35275">MSKAQATRNTKLWRLNVPSKVKNFIWRAAKNVLPTAINLISKRVEITSTCAVCSANEESVLHALIECSFAKSCGFSSPVGFVGCCGSFLGWLEHIFTRCSREDCNIAMMICWRIWIHRNDIIWNDKFGSVQQVLNSAGQLLYQWQVAKKQVYYVDDDVHRLAHGAVSWERPKFGWVKCNVDAAIFESQRRFGLGCVLRNSDGCFLAARCVGRPGMFGAREAEALGIREALSWLKKLQFPCVVVEMDCLQVFQALTEGFSGPNGFGLIIEECRALALSIGEVKFSFVRRSANFAAHTIARAGSSMSDSRVWNLTPPS</sequence>
<comment type="caution">
    <text evidence="1">The sequence shown here is derived from an EMBL/GenBank/DDBJ whole genome shotgun (WGS) entry which is preliminary data.</text>
</comment>
<dbReference type="Proteomes" id="UP000829398">
    <property type="component" value="Chromosome 8"/>
</dbReference>
<name>A0ACB8IX48_CITSI</name>
<evidence type="ECO:0000313" key="1">
    <source>
        <dbReference type="EMBL" id="KAH9701476.1"/>
    </source>
</evidence>
<evidence type="ECO:0000313" key="2">
    <source>
        <dbReference type="Proteomes" id="UP000829398"/>
    </source>
</evidence>
<gene>
    <name evidence="1" type="ORF">KPL71_025007</name>
</gene>
<keyword evidence="1" id="KW-0548">Nucleotidyltransferase</keyword>
<organism evidence="1 2">
    <name type="scientific">Citrus sinensis</name>
    <name type="common">Sweet orange</name>
    <name type="synonym">Citrus aurantium var. sinensis</name>
    <dbReference type="NCBI Taxonomy" id="2711"/>
    <lineage>
        <taxon>Eukaryota</taxon>
        <taxon>Viridiplantae</taxon>
        <taxon>Streptophyta</taxon>
        <taxon>Embryophyta</taxon>
        <taxon>Tracheophyta</taxon>
        <taxon>Spermatophyta</taxon>
        <taxon>Magnoliopsida</taxon>
        <taxon>eudicotyledons</taxon>
        <taxon>Gunneridae</taxon>
        <taxon>Pentapetalae</taxon>
        <taxon>rosids</taxon>
        <taxon>malvids</taxon>
        <taxon>Sapindales</taxon>
        <taxon>Rutaceae</taxon>
        <taxon>Aurantioideae</taxon>
        <taxon>Citrus</taxon>
    </lineage>
</organism>
<dbReference type="EMBL" id="CM039177">
    <property type="protein sequence ID" value="KAH9701476.1"/>
    <property type="molecule type" value="Genomic_DNA"/>
</dbReference>
<accession>A0ACB8IX48</accession>
<proteinExistence type="predicted"/>
<keyword evidence="1" id="KW-0808">Transferase</keyword>
<keyword evidence="1" id="KW-0695">RNA-directed DNA polymerase</keyword>